<accession>A0A645G4F9</accession>
<comment type="caution">
    <text evidence="1">The sequence shown here is derived from an EMBL/GenBank/DDBJ whole genome shotgun (WGS) entry which is preliminary data.</text>
</comment>
<name>A0A645G4F9_9ZZZZ</name>
<proteinExistence type="predicted"/>
<dbReference type="EMBL" id="VSSQ01068495">
    <property type="protein sequence ID" value="MPN20679.1"/>
    <property type="molecule type" value="Genomic_DNA"/>
</dbReference>
<dbReference type="AlphaFoldDB" id="A0A645G4F9"/>
<sequence length="157" mass="18267">MLYDDCYIPFISRELSSLTQQAKTNAPTVKNGIDRNFENQINSHSLLPGENIEYRFDDYVCIHEIRIIFDSTLERDYDNMPCNFPLYQSKYQVPESLVKDYKIVGETPDGEVTLAENHCNRQRYVLHKTNALVKSIRLIAFETYGAERCNVFALDVK</sequence>
<reference evidence="1" key="1">
    <citation type="submission" date="2019-08" db="EMBL/GenBank/DDBJ databases">
        <authorList>
            <person name="Kucharzyk K."/>
            <person name="Murdoch R.W."/>
            <person name="Higgins S."/>
            <person name="Loffler F."/>
        </authorList>
    </citation>
    <scope>NUCLEOTIDE SEQUENCE</scope>
</reference>
<organism evidence="1">
    <name type="scientific">bioreactor metagenome</name>
    <dbReference type="NCBI Taxonomy" id="1076179"/>
    <lineage>
        <taxon>unclassified sequences</taxon>
        <taxon>metagenomes</taxon>
        <taxon>ecological metagenomes</taxon>
    </lineage>
</organism>
<gene>
    <name evidence="1" type="ORF">SDC9_168058</name>
</gene>
<protein>
    <submittedName>
        <fullName evidence="1">Uncharacterized protein</fullName>
    </submittedName>
</protein>
<evidence type="ECO:0000313" key="1">
    <source>
        <dbReference type="EMBL" id="MPN20679.1"/>
    </source>
</evidence>